<dbReference type="InterPro" id="IPR006655">
    <property type="entry name" value="Mopterin_OxRdtase_prok_CS"/>
</dbReference>
<dbReference type="Pfam" id="PF12838">
    <property type="entry name" value="Fer4_7"/>
    <property type="match status" value="1"/>
</dbReference>
<dbReference type="GO" id="GO:0051539">
    <property type="term" value="F:4 iron, 4 sulfur cluster binding"/>
    <property type="evidence" value="ECO:0007669"/>
    <property type="project" value="UniProtKB-KW"/>
</dbReference>
<dbReference type="PIRSF" id="PIRSF036643">
    <property type="entry name" value="FDH_alpha"/>
    <property type="match status" value="1"/>
</dbReference>
<evidence type="ECO:0000313" key="11">
    <source>
        <dbReference type="EMBL" id="SLN72719.1"/>
    </source>
</evidence>
<feature type="domain" description="4Fe-4S Mo/W bis-MGD-type" evidence="10">
    <location>
        <begin position="230"/>
        <end position="285"/>
    </location>
</feature>
<dbReference type="InterPro" id="IPR041924">
    <property type="entry name" value="Formate_Dh-H_N"/>
</dbReference>
<dbReference type="CDD" id="cd00207">
    <property type="entry name" value="fer2"/>
    <property type="match status" value="1"/>
</dbReference>
<dbReference type="PROSITE" id="PS00551">
    <property type="entry name" value="MOLYBDOPTERIN_PROK_1"/>
    <property type="match status" value="1"/>
</dbReference>
<dbReference type="PROSITE" id="PS51085">
    <property type="entry name" value="2FE2S_FER_2"/>
    <property type="match status" value="1"/>
</dbReference>
<keyword evidence="12" id="KW-1185">Reference proteome</keyword>
<dbReference type="InterPro" id="IPR041925">
    <property type="entry name" value="CT_Formate-Dh_H"/>
</dbReference>
<dbReference type="Gene3D" id="2.40.40.20">
    <property type="match status" value="1"/>
</dbReference>
<dbReference type="Gene3D" id="3.30.70.20">
    <property type="match status" value="1"/>
</dbReference>
<gene>
    <name evidence="11" type="ORF">RUM8411_03797</name>
</gene>
<evidence type="ECO:0000256" key="6">
    <source>
        <dbReference type="ARBA" id="ARBA00023004"/>
    </source>
</evidence>
<dbReference type="InterPro" id="IPR027467">
    <property type="entry name" value="MopterinOxRdtase_cofactor_BS"/>
</dbReference>
<dbReference type="InterPro" id="IPR006656">
    <property type="entry name" value="Mopterin_OxRdtase"/>
</dbReference>
<evidence type="ECO:0000259" key="9">
    <source>
        <dbReference type="PROSITE" id="PS51379"/>
    </source>
</evidence>
<dbReference type="CDD" id="cd02790">
    <property type="entry name" value="MopB_CT_Formate-Dh_H"/>
    <property type="match status" value="1"/>
</dbReference>
<dbReference type="EC" id="1.2.1.2" evidence="11"/>
<dbReference type="AlphaFoldDB" id="A0A1X7AA90"/>
<dbReference type="RefSeq" id="WP_085824256.1">
    <property type="nucleotide sequence ID" value="NZ_FWFP01000013.1"/>
</dbReference>
<evidence type="ECO:0000256" key="5">
    <source>
        <dbReference type="ARBA" id="ARBA00023002"/>
    </source>
</evidence>
<dbReference type="GO" id="GO:0046872">
    <property type="term" value="F:metal ion binding"/>
    <property type="evidence" value="ECO:0007669"/>
    <property type="project" value="UniProtKB-KW"/>
</dbReference>
<dbReference type="Pfam" id="PF00384">
    <property type="entry name" value="Molybdopterin"/>
    <property type="match status" value="1"/>
</dbReference>
<evidence type="ECO:0000259" key="10">
    <source>
        <dbReference type="PROSITE" id="PS51669"/>
    </source>
</evidence>
<evidence type="ECO:0000256" key="4">
    <source>
        <dbReference type="ARBA" id="ARBA00022737"/>
    </source>
</evidence>
<dbReference type="PROSITE" id="PS00490">
    <property type="entry name" value="MOLYBDOPTERIN_PROK_2"/>
    <property type="match status" value="1"/>
</dbReference>
<dbReference type="SUPFAM" id="SSF53706">
    <property type="entry name" value="Formate dehydrogenase/DMSO reductase, domains 1-3"/>
    <property type="match status" value="1"/>
</dbReference>
<dbReference type="SUPFAM" id="SSF50692">
    <property type="entry name" value="ADC-like"/>
    <property type="match status" value="1"/>
</dbReference>
<evidence type="ECO:0000313" key="12">
    <source>
        <dbReference type="Proteomes" id="UP000193778"/>
    </source>
</evidence>
<dbReference type="InterPro" id="IPR006963">
    <property type="entry name" value="Mopterin_OxRdtase_4Fe-4S_dom"/>
</dbReference>
<dbReference type="InterPro" id="IPR036010">
    <property type="entry name" value="2Fe-2S_ferredoxin-like_sf"/>
</dbReference>
<keyword evidence="5 11" id="KW-0560">Oxidoreductase</keyword>
<dbReference type="Pfam" id="PF04879">
    <property type="entry name" value="Molybdop_Fe4S4"/>
    <property type="match status" value="1"/>
</dbReference>
<dbReference type="InterPro" id="IPR006657">
    <property type="entry name" value="MoPterin_dinucl-bd_dom"/>
</dbReference>
<dbReference type="InterPro" id="IPR009010">
    <property type="entry name" value="Asp_de-COase-like_dom_sf"/>
</dbReference>
<dbReference type="Gene3D" id="3.40.50.740">
    <property type="match status" value="1"/>
</dbReference>
<dbReference type="PANTHER" id="PTHR43105">
    <property type="entry name" value="RESPIRATORY NITRATE REDUCTASE"/>
    <property type="match status" value="1"/>
</dbReference>
<dbReference type="GO" id="GO:0008863">
    <property type="term" value="F:formate dehydrogenase (NAD+) activity"/>
    <property type="evidence" value="ECO:0007669"/>
    <property type="project" value="InterPro"/>
</dbReference>
<dbReference type="Proteomes" id="UP000193778">
    <property type="component" value="Unassembled WGS sequence"/>
</dbReference>
<dbReference type="SMART" id="SM00926">
    <property type="entry name" value="Molybdop_Fe4S4"/>
    <property type="match status" value="1"/>
</dbReference>
<dbReference type="GO" id="GO:1990204">
    <property type="term" value="C:oxidoreductase complex"/>
    <property type="evidence" value="ECO:0007669"/>
    <property type="project" value="UniProtKB-ARBA"/>
</dbReference>
<dbReference type="Gene3D" id="3.10.20.740">
    <property type="match status" value="1"/>
</dbReference>
<dbReference type="InterPro" id="IPR050123">
    <property type="entry name" value="Prok_molybdopt-oxidoreductase"/>
</dbReference>
<dbReference type="SUPFAM" id="SSF54862">
    <property type="entry name" value="4Fe-4S ferredoxins"/>
    <property type="match status" value="1"/>
</dbReference>
<organism evidence="11 12">
    <name type="scientific">Ruegeria meonggei</name>
    <dbReference type="NCBI Taxonomy" id="1446476"/>
    <lineage>
        <taxon>Bacteria</taxon>
        <taxon>Pseudomonadati</taxon>
        <taxon>Pseudomonadota</taxon>
        <taxon>Alphaproteobacteria</taxon>
        <taxon>Rhodobacterales</taxon>
        <taxon>Roseobacteraceae</taxon>
        <taxon>Ruegeria</taxon>
    </lineage>
</organism>
<dbReference type="GO" id="GO:0015942">
    <property type="term" value="P:formate metabolic process"/>
    <property type="evidence" value="ECO:0007669"/>
    <property type="project" value="InterPro"/>
</dbReference>
<dbReference type="PROSITE" id="PS00198">
    <property type="entry name" value="4FE4S_FER_1"/>
    <property type="match status" value="1"/>
</dbReference>
<feature type="domain" description="2Fe-2S ferredoxin-type" evidence="8">
    <location>
        <begin position="8"/>
        <end position="88"/>
    </location>
</feature>
<name>A0A1X7AA90_9RHOB</name>
<evidence type="ECO:0000256" key="7">
    <source>
        <dbReference type="ARBA" id="ARBA00023014"/>
    </source>
</evidence>
<dbReference type="GO" id="GO:0003954">
    <property type="term" value="F:NADH dehydrogenase activity"/>
    <property type="evidence" value="ECO:0007669"/>
    <property type="project" value="TreeGrafter"/>
</dbReference>
<dbReference type="CDD" id="cd02753">
    <property type="entry name" value="MopB_Formate-Dh-H"/>
    <property type="match status" value="1"/>
</dbReference>
<dbReference type="GO" id="GO:0043546">
    <property type="term" value="F:molybdopterin cofactor binding"/>
    <property type="evidence" value="ECO:0007669"/>
    <property type="project" value="InterPro"/>
</dbReference>
<comment type="similarity">
    <text evidence="1">In the C-terminal section; belongs to the prokaryotic molybdopterin-containing oxidoreductase family.</text>
</comment>
<dbReference type="InterPro" id="IPR001041">
    <property type="entry name" value="2Fe-2S_ferredoxin-type"/>
</dbReference>
<evidence type="ECO:0000256" key="1">
    <source>
        <dbReference type="ARBA" id="ARBA00007023"/>
    </source>
</evidence>
<dbReference type="InterPro" id="IPR006478">
    <property type="entry name" value="Formate_DH_asu"/>
</dbReference>
<dbReference type="Pfam" id="PF01568">
    <property type="entry name" value="Molydop_binding"/>
    <property type="match status" value="1"/>
</dbReference>
<dbReference type="OrthoDB" id="9816402at2"/>
<protein>
    <submittedName>
        <fullName evidence="11">Putative formate dehydrogenase</fullName>
        <ecNumber evidence="11">1.2.1.2</ecNumber>
    </submittedName>
</protein>
<proteinExistence type="inferred from homology"/>
<dbReference type="EMBL" id="FWFP01000013">
    <property type="protein sequence ID" value="SLN72719.1"/>
    <property type="molecule type" value="Genomic_DNA"/>
</dbReference>
<keyword evidence="4" id="KW-0677">Repeat</keyword>
<keyword evidence="7" id="KW-0411">Iron-sulfur</keyword>
<reference evidence="12" key="1">
    <citation type="submission" date="2017-03" db="EMBL/GenBank/DDBJ databases">
        <authorList>
            <person name="Rodrigo-Torres L."/>
            <person name="Arahal R.D."/>
            <person name="Lucena T."/>
        </authorList>
    </citation>
    <scope>NUCLEOTIDE SEQUENCE [LARGE SCALE GENOMIC DNA]</scope>
    <source>
        <strain evidence="12">CECT 8411</strain>
    </source>
</reference>
<dbReference type="NCBIfam" id="TIGR01591">
    <property type="entry name" value="Fdh-alpha"/>
    <property type="match status" value="1"/>
</dbReference>
<keyword evidence="2" id="KW-0004">4Fe-4S</keyword>
<dbReference type="Gene3D" id="3.40.228.10">
    <property type="entry name" value="Dimethylsulfoxide Reductase, domain 2"/>
    <property type="match status" value="1"/>
</dbReference>
<sequence length="927" mass="101834">MLDASPTKTVTFNLNGNDVTVPEGWTIWEAAKGQGFTIPHLCHKPAPGYTPDGNCRACMVEVEGERTLVASCIRPAAEGMVVKTDTDRAEKSRALVMELLVADQPEVAHDNSSHFWGMAAMNGVDDSRFPAKEPAKIPLLDDSHIAMRVNLDACINCNLCVRACRDVQVNDVIGMAGRGHTAQVVFDQNDPMGESSCVACGECVQACPTGALMPATVLDDQQHGDSKDYDSETESVCPFCGVGCKVSLKVKDGKVKYVEGINGPANEGRLCVKGRFGFDYIHHPHRLTKPLIRREDAPAKGLNVDPGNLGTHFREATWEEAMDLAATKLKTLRDEDPRNVAGFGSAKCTNEEAYLFQKFIRQGFRHNNVDHCTRLCHASSVAALIENVGSGAVTATFNEVENSDVVIIIGANPIENHPVAATYFKQFTKRGGKLIVMDPRGVGMRKFADEMLQFRPGADVSMLNAIMNVIVEEELYDSQYIHRWTENWEAEKEHLRAFTPEAMAPICGIEPAQLRRVARTFAQAKAGLIFWGMGVSQHIHGTDNSRCLISLALMTGNVGKPGAGLHPLRGQNNVQGASDAGLIPMFLPDYQSVMDDDIRAKFNNVWNSDDFSNEKGLTVTEIIDQAYAGNIKGMYIQGENPAMSDPDVGHAREALAKLELMIVQDIFLTETANYADIILPASALYEKNGTVSNTNRQVQRVRPAVTPPGEAREDWKITVELAQRIGLNWDYTDVSEVFAEMKLTMASLDNITWDRLETETITYPSLSETDPGQAIVFGDGFPRADGRARFTPASVIPPDEAPDEEYPMIATTGRQLEHWHTGSMTRRATVLDAVEPEANCSMNPRQLKLMGIEPGELIRLTTRRGSIEIMVRADRAIAEDMVFIPFAYVEAAANILTNSAIDPYGKIPEFKFSAIRVEKIEDAIAAE</sequence>
<evidence type="ECO:0000259" key="8">
    <source>
        <dbReference type="PROSITE" id="PS51085"/>
    </source>
</evidence>
<dbReference type="GO" id="GO:0022904">
    <property type="term" value="P:respiratory electron transport chain"/>
    <property type="evidence" value="ECO:0007669"/>
    <property type="project" value="TreeGrafter"/>
</dbReference>
<dbReference type="InterPro" id="IPR017896">
    <property type="entry name" value="4Fe4S_Fe-S-bd"/>
</dbReference>
<dbReference type="SUPFAM" id="SSF54292">
    <property type="entry name" value="2Fe-2S ferredoxin-like"/>
    <property type="match status" value="1"/>
</dbReference>
<keyword evidence="3" id="KW-0479">Metal-binding</keyword>
<feature type="domain" description="4Fe-4S ferredoxin-type" evidence="9">
    <location>
        <begin position="145"/>
        <end position="175"/>
    </location>
</feature>
<accession>A0A1X7AA90</accession>
<dbReference type="FunFam" id="3.30.70.20:FF:000035">
    <property type="entry name" value="Iron hydrogenase 1"/>
    <property type="match status" value="1"/>
</dbReference>
<dbReference type="Gene3D" id="2.20.25.90">
    <property type="entry name" value="ADC-like domains"/>
    <property type="match status" value="1"/>
</dbReference>
<dbReference type="PROSITE" id="PS51669">
    <property type="entry name" value="4FE4S_MOW_BIS_MGD"/>
    <property type="match status" value="1"/>
</dbReference>
<dbReference type="PANTHER" id="PTHR43105:SF14">
    <property type="entry name" value="FORMATE DEHYDROGENASE H"/>
    <property type="match status" value="1"/>
</dbReference>
<dbReference type="InterPro" id="IPR017900">
    <property type="entry name" value="4Fe4S_Fe_S_CS"/>
</dbReference>
<evidence type="ECO:0000256" key="3">
    <source>
        <dbReference type="ARBA" id="ARBA00022723"/>
    </source>
</evidence>
<dbReference type="GO" id="GO:0016020">
    <property type="term" value="C:membrane"/>
    <property type="evidence" value="ECO:0007669"/>
    <property type="project" value="TreeGrafter"/>
</dbReference>
<keyword evidence="6" id="KW-0408">Iron</keyword>
<evidence type="ECO:0000256" key="2">
    <source>
        <dbReference type="ARBA" id="ARBA00022485"/>
    </source>
</evidence>
<feature type="domain" description="4Fe-4S ferredoxin-type" evidence="9">
    <location>
        <begin position="188"/>
        <end position="217"/>
    </location>
</feature>
<dbReference type="PROSITE" id="PS51379">
    <property type="entry name" value="4FE4S_FER_2"/>
    <property type="match status" value="2"/>
</dbReference>
<dbReference type="Pfam" id="PF13510">
    <property type="entry name" value="Fer2_4"/>
    <property type="match status" value="1"/>
</dbReference>